<dbReference type="Gene3D" id="3.40.50.620">
    <property type="entry name" value="HUPs"/>
    <property type="match status" value="1"/>
</dbReference>
<keyword evidence="11" id="KW-0067">ATP-binding</keyword>
<keyword evidence="10" id="KW-0862">Zinc</keyword>
<organism evidence="16">
    <name type="scientific">hydrothermal vent metagenome</name>
    <dbReference type="NCBI Taxonomy" id="652676"/>
    <lineage>
        <taxon>unclassified sequences</taxon>
        <taxon>metagenomes</taxon>
        <taxon>ecological metagenomes</taxon>
    </lineage>
</organism>
<evidence type="ECO:0000256" key="1">
    <source>
        <dbReference type="ARBA" id="ARBA00001947"/>
    </source>
</evidence>
<keyword evidence="9" id="KW-0547">Nucleotide-binding</keyword>
<comment type="subcellular location">
    <subcellularLocation>
        <location evidence="2">Cytoplasm</location>
    </subcellularLocation>
</comment>
<dbReference type="InterPro" id="IPR032678">
    <property type="entry name" value="tRNA-synt_1_cat_dom"/>
</dbReference>
<dbReference type="InterPro" id="IPR056411">
    <property type="entry name" value="CysS_C"/>
</dbReference>
<gene>
    <name evidence="16" type="ORF">MNBD_PLANCTO02-662</name>
</gene>
<dbReference type="PRINTS" id="PR00983">
    <property type="entry name" value="TRNASYNTHCYS"/>
</dbReference>
<reference evidence="16" key="1">
    <citation type="submission" date="2018-06" db="EMBL/GenBank/DDBJ databases">
        <authorList>
            <person name="Zhirakovskaya E."/>
        </authorList>
    </citation>
    <scope>NUCLEOTIDE SEQUENCE</scope>
</reference>
<comment type="similarity">
    <text evidence="3">Belongs to the class-I aminoacyl-tRNA synthetase family.</text>
</comment>
<evidence type="ECO:0000256" key="12">
    <source>
        <dbReference type="ARBA" id="ARBA00022917"/>
    </source>
</evidence>
<dbReference type="EMBL" id="UOGL01000359">
    <property type="protein sequence ID" value="VAX39712.1"/>
    <property type="molecule type" value="Genomic_DNA"/>
</dbReference>
<evidence type="ECO:0000256" key="11">
    <source>
        <dbReference type="ARBA" id="ARBA00022840"/>
    </source>
</evidence>
<dbReference type="Gene3D" id="1.20.120.1910">
    <property type="entry name" value="Cysteine-tRNA ligase, C-terminal anti-codon recognition domain"/>
    <property type="match status" value="1"/>
</dbReference>
<dbReference type="Pfam" id="PF23493">
    <property type="entry name" value="CysS_C"/>
    <property type="match status" value="1"/>
</dbReference>
<dbReference type="SMART" id="SM00840">
    <property type="entry name" value="DALR_2"/>
    <property type="match status" value="1"/>
</dbReference>
<dbReference type="InterPro" id="IPR009080">
    <property type="entry name" value="tRNAsynth_Ia_anticodon-bd"/>
</dbReference>
<dbReference type="SUPFAM" id="SSF47323">
    <property type="entry name" value="Anticodon-binding domain of a subclass of class I aminoacyl-tRNA synthetases"/>
    <property type="match status" value="1"/>
</dbReference>
<dbReference type="CDD" id="cd00672">
    <property type="entry name" value="CysRS_core"/>
    <property type="match status" value="1"/>
</dbReference>
<feature type="domain" description="Cysteinyl-tRNA synthetase class Ia DALR" evidence="15">
    <location>
        <begin position="389"/>
        <end position="462"/>
    </location>
</feature>
<evidence type="ECO:0000313" key="16">
    <source>
        <dbReference type="EMBL" id="VAX39712.1"/>
    </source>
</evidence>
<keyword evidence="6" id="KW-0963">Cytoplasm</keyword>
<dbReference type="SUPFAM" id="SSF52374">
    <property type="entry name" value="Nucleotidylyl transferase"/>
    <property type="match status" value="1"/>
</dbReference>
<dbReference type="InterPro" id="IPR015803">
    <property type="entry name" value="Cys-tRNA-ligase"/>
</dbReference>
<evidence type="ECO:0000256" key="6">
    <source>
        <dbReference type="ARBA" id="ARBA00022490"/>
    </source>
</evidence>
<dbReference type="InterPro" id="IPR024909">
    <property type="entry name" value="Cys-tRNA/MSH_ligase"/>
</dbReference>
<evidence type="ECO:0000256" key="7">
    <source>
        <dbReference type="ARBA" id="ARBA00022598"/>
    </source>
</evidence>
<evidence type="ECO:0000256" key="9">
    <source>
        <dbReference type="ARBA" id="ARBA00022741"/>
    </source>
</evidence>
<dbReference type="InterPro" id="IPR015273">
    <property type="entry name" value="Cys-tRNA-synt_Ia_DALR"/>
</dbReference>
<dbReference type="NCBIfam" id="TIGR00435">
    <property type="entry name" value="cysS"/>
    <property type="match status" value="1"/>
</dbReference>
<dbReference type="HAMAP" id="MF_00041">
    <property type="entry name" value="Cys_tRNA_synth"/>
    <property type="match status" value="1"/>
</dbReference>
<dbReference type="InterPro" id="IPR014729">
    <property type="entry name" value="Rossmann-like_a/b/a_fold"/>
</dbReference>
<protein>
    <recommendedName>
        <fullName evidence="5">Cysteine--tRNA ligase</fullName>
        <ecNumber evidence="4">6.1.1.16</ecNumber>
    </recommendedName>
    <alternativeName>
        <fullName evidence="14">Cysteinyl-tRNA synthetase</fullName>
    </alternativeName>
</protein>
<evidence type="ECO:0000256" key="8">
    <source>
        <dbReference type="ARBA" id="ARBA00022723"/>
    </source>
</evidence>
<dbReference type="Pfam" id="PF09190">
    <property type="entry name" value="DALR_2"/>
    <property type="match status" value="1"/>
</dbReference>
<evidence type="ECO:0000256" key="3">
    <source>
        <dbReference type="ARBA" id="ARBA00005594"/>
    </source>
</evidence>
<dbReference type="GO" id="GO:0046872">
    <property type="term" value="F:metal ion binding"/>
    <property type="evidence" value="ECO:0007669"/>
    <property type="project" value="UniProtKB-KW"/>
</dbReference>
<accession>A0A3B1DG00</accession>
<evidence type="ECO:0000256" key="13">
    <source>
        <dbReference type="ARBA" id="ARBA00023146"/>
    </source>
</evidence>
<evidence type="ECO:0000259" key="15">
    <source>
        <dbReference type="SMART" id="SM00840"/>
    </source>
</evidence>
<keyword evidence="7 16" id="KW-0436">Ligase</keyword>
<name>A0A3B1DG00_9ZZZZ</name>
<proteinExistence type="inferred from homology"/>
<evidence type="ECO:0000256" key="4">
    <source>
        <dbReference type="ARBA" id="ARBA00012832"/>
    </source>
</evidence>
<dbReference type="GO" id="GO:0004817">
    <property type="term" value="F:cysteine-tRNA ligase activity"/>
    <property type="evidence" value="ECO:0007669"/>
    <property type="project" value="UniProtKB-EC"/>
</dbReference>
<evidence type="ECO:0000256" key="5">
    <source>
        <dbReference type="ARBA" id="ARBA00014738"/>
    </source>
</evidence>
<dbReference type="EC" id="6.1.1.16" evidence="4"/>
<dbReference type="GO" id="GO:0005524">
    <property type="term" value="F:ATP binding"/>
    <property type="evidence" value="ECO:0007669"/>
    <property type="project" value="UniProtKB-KW"/>
</dbReference>
<dbReference type="GO" id="GO:0006423">
    <property type="term" value="P:cysteinyl-tRNA aminoacylation"/>
    <property type="evidence" value="ECO:0007669"/>
    <property type="project" value="InterPro"/>
</dbReference>
<dbReference type="PANTHER" id="PTHR10890:SF3">
    <property type="entry name" value="CYSTEINE--TRNA LIGASE, CYTOPLASMIC"/>
    <property type="match status" value="1"/>
</dbReference>
<evidence type="ECO:0000256" key="10">
    <source>
        <dbReference type="ARBA" id="ARBA00022833"/>
    </source>
</evidence>
<evidence type="ECO:0000256" key="14">
    <source>
        <dbReference type="ARBA" id="ARBA00031499"/>
    </source>
</evidence>
<dbReference type="GO" id="GO:0005829">
    <property type="term" value="C:cytosol"/>
    <property type="evidence" value="ECO:0007669"/>
    <property type="project" value="TreeGrafter"/>
</dbReference>
<keyword evidence="13 16" id="KW-0030">Aminoacyl-tRNA synthetase</keyword>
<sequence length="518" mass="58174">MALRVYNTLTRQKEDFQTITPDKVTIYLCGPTVYKPAHVGHMVGPIIFDTVKKYLAYSGYEVTYVINITDVDDKLINRARENNTTVKALAGEMIKDYFENLSAVGVDSVDHFPYATDHIQEMQDIIATLIGKDLAYPLEGDVYFDVTKDKDYGKLSGRNVEEMMAGTRVEANRLKRNPADFALWKGAKEGELSWESPWGKGRPGWHIECSAMSQKLLGETIDIHGGGLDLMFPHHENELAQSESCTGKPFATYWMHNGLMQASNSTGKLGGEHNKQGDVVADQTSQEAGKLSGSQGAASVKELFEKFTPEVVRFFLLSTHYRSPMEFSDELLAETAKGIEGFYRLFETYQRISGNSFYDIKVENNRNKTSSFTKDIGNLLSDISTLRGRFLESMDDDFNTGGAIGVLFEIRKRINGHIAEHQLDSSKKETEEDIAVLGMSLTILKELAMLLGVFCKPIEKVTSADDGLVDGLMQLIIELRADARENKNWDIADKIRDGLNHLKITVEDRTDETLWRKE</sequence>
<keyword evidence="12" id="KW-0648">Protein biosynthesis</keyword>
<keyword evidence="8" id="KW-0479">Metal-binding</keyword>
<dbReference type="PANTHER" id="PTHR10890">
    <property type="entry name" value="CYSTEINYL-TRNA SYNTHETASE"/>
    <property type="match status" value="1"/>
</dbReference>
<dbReference type="AlphaFoldDB" id="A0A3B1DG00"/>
<dbReference type="Pfam" id="PF01406">
    <property type="entry name" value="tRNA-synt_1e"/>
    <property type="match status" value="1"/>
</dbReference>
<evidence type="ECO:0000256" key="2">
    <source>
        <dbReference type="ARBA" id="ARBA00004496"/>
    </source>
</evidence>
<comment type="cofactor">
    <cofactor evidence="1">
        <name>Zn(2+)</name>
        <dbReference type="ChEBI" id="CHEBI:29105"/>
    </cofactor>
</comment>